<comment type="caution">
    <text evidence="4">The sequence shown here is derived from an EMBL/GenBank/DDBJ whole genome shotgun (WGS) entry which is preliminary data.</text>
</comment>
<evidence type="ECO:0000313" key="5">
    <source>
        <dbReference type="Proteomes" id="UP001378956"/>
    </source>
</evidence>
<keyword evidence="5" id="KW-1185">Reference proteome</keyword>
<dbReference type="Pfam" id="PF00583">
    <property type="entry name" value="Acetyltransf_1"/>
    <property type="match status" value="1"/>
</dbReference>
<dbReference type="PROSITE" id="PS51186">
    <property type="entry name" value="GNAT"/>
    <property type="match status" value="1"/>
</dbReference>
<proteinExistence type="predicted"/>
<reference evidence="4 5" key="1">
    <citation type="submission" date="2024-03" db="EMBL/GenBank/DDBJ databases">
        <title>Sequence of Lycoming College Course Isolates.</title>
        <authorList>
            <person name="Plotts O."/>
            <person name="Newman J."/>
        </authorList>
    </citation>
    <scope>NUCLEOTIDE SEQUENCE [LARGE SCALE GENOMIC DNA]</scope>
    <source>
        <strain evidence="4 5">CJB-3</strain>
    </source>
</reference>
<dbReference type="PANTHER" id="PTHR43877">
    <property type="entry name" value="AMINOALKYLPHOSPHONATE N-ACETYLTRANSFERASE-RELATED-RELATED"/>
    <property type="match status" value="1"/>
</dbReference>
<dbReference type="RefSeq" id="WP_337717958.1">
    <property type="nucleotide sequence ID" value="NZ_JBBEUB010000013.1"/>
</dbReference>
<dbReference type="PANTHER" id="PTHR43877:SF2">
    <property type="entry name" value="AMINOALKYLPHOSPHONATE N-ACETYLTRANSFERASE-RELATED"/>
    <property type="match status" value="1"/>
</dbReference>
<evidence type="ECO:0000313" key="4">
    <source>
        <dbReference type="EMBL" id="MEJ2905551.1"/>
    </source>
</evidence>
<dbReference type="InterPro" id="IPR050832">
    <property type="entry name" value="Bact_Acetyltransf"/>
</dbReference>
<dbReference type="InterPro" id="IPR000182">
    <property type="entry name" value="GNAT_dom"/>
</dbReference>
<protein>
    <submittedName>
        <fullName evidence="4">GNAT family N-acetyltransferase</fullName>
    </submittedName>
</protein>
<dbReference type="CDD" id="cd04301">
    <property type="entry name" value="NAT_SF"/>
    <property type="match status" value="1"/>
</dbReference>
<accession>A0ABU8NV57</accession>
<dbReference type="Gene3D" id="3.40.630.30">
    <property type="match status" value="1"/>
</dbReference>
<name>A0ABU8NV57_9SPHI</name>
<dbReference type="Proteomes" id="UP001378956">
    <property type="component" value="Unassembled WGS sequence"/>
</dbReference>
<evidence type="ECO:0000256" key="1">
    <source>
        <dbReference type="ARBA" id="ARBA00022679"/>
    </source>
</evidence>
<keyword evidence="2" id="KW-0012">Acyltransferase</keyword>
<dbReference type="EMBL" id="JBBEUB010000013">
    <property type="protein sequence ID" value="MEJ2905551.1"/>
    <property type="molecule type" value="Genomic_DNA"/>
</dbReference>
<evidence type="ECO:0000259" key="3">
    <source>
        <dbReference type="PROSITE" id="PS51186"/>
    </source>
</evidence>
<dbReference type="SUPFAM" id="SSF55729">
    <property type="entry name" value="Acyl-CoA N-acyltransferases (Nat)"/>
    <property type="match status" value="1"/>
</dbReference>
<keyword evidence="1" id="KW-0808">Transferase</keyword>
<dbReference type="InterPro" id="IPR016181">
    <property type="entry name" value="Acyl_CoA_acyltransferase"/>
</dbReference>
<sequence length="149" mass="16882">MISLTRTTSDNPDFKSLVLLLDKELAIRDGDDHAFYSQYNKIVNIKNVVIAYDNGKPVGCGAFKPFEANAVEIKRMYVNEDSRGTRIARRILSELELWAVEIGYDSFVLETGLKQPEAISLYKNMGYEIIPNYGQYQGVENSVCFQKQG</sequence>
<feature type="domain" description="N-acetyltransferase" evidence="3">
    <location>
        <begin position="1"/>
        <end position="149"/>
    </location>
</feature>
<organism evidence="4 5">
    <name type="scientific">Pedobacter panaciterrae</name>
    <dbReference type="NCBI Taxonomy" id="363849"/>
    <lineage>
        <taxon>Bacteria</taxon>
        <taxon>Pseudomonadati</taxon>
        <taxon>Bacteroidota</taxon>
        <taxon>Sphingobacteriia</taxon>
        <taxon>Sphingobacteriales</taxon>
        <taxon>Sphingobacteriaceae</taxon>
        <taxon>Pedobacter</taxon>
    </lineage>
</organism>
<evidence type="ECO:0000256" key="2">
    <source>
        <dbReference type="ARBA" id="ARBA00023315"/>
    </source>
</evidence>
<gene>
    <name evidence="4" type="ORF">WAE58_24115</name>
</gene>